<evidence type="ECO:0000313" key="1">
    <source>
        <dbReference type="EMBL" id="KAF7117666.1"/>
    </source>
</evidence>
<name>A0A8H6UDD9_9EURO</name>
<reference evidence="1" key="1">
    <citation type="submission" date="2020-06" db="EMBL/GenBank/DDBJ databases">
        <title>Draft genome sequences of strains closely related to Aspergillus parafelis and Aspergillus hiratsukae.</title>
        <authorList>
            <person name="Dos Santos R.A.C."/>
            <person name="Rivero-Menendez O."/>
            <person name="Steenwyk J.L."/>
            <person name="Mead M.E."/>
            <person name="Goldman G.H."/>
            <person name="Alastruey-Izquierdo A."/>
            <person name="Rokas A."/>
        </authorList>
    </citation>
    <scope>NUCLEOTIDE SEQUENCE</scope>
    <source>
        <strain evidence="1">CNM-CM5793</strain>
    </source>
</reference>
<dbReference type="EMBL" id="JACBAD010002085">
    <property type="protein sequence ID" value="KAF7117666.1"/>
    <property type="molecule type" value="Genomic_DNA"/>
</dbReference>
<dbReference type="Proteomes" id="UP000630445">
    <property type="component" value="Unassembled WGS sequence"/>
</dbReference>
<proteinExistence type="predicted"/>
<organism evidence="1 2">
    <name type="scientific">Aspergillus hiratsukae</name>
    <dbReference type="NCBI Taxonomy" id="1194566"/>
    <lineage>
        <taxon>Eukaryota</taxon>
        <taxon>Fungi</taxon>
        <taxon>Dikarya</taxon>
        <taxon>Ascomycota</taxon>
        <taxon>Pezizomycotina</taxon>
        <taxon>Eurotiomycetes</taxon>
        <taxon>Eurotiomycetidae</taxon>
        <taxon>Eurotiales</taxon>
        <taxon>Aspergillaceae</taxon>
        <taxon>Aspergillus</taxon>
        <taxon>Aspergillus subgen. Fumigati</taxon>
    </lineage>
</organism>
<gene>
    <name evidence="1" type="ORF">CNMCM5793_006789</name>
</gene>
<dbReference type="SUPFAM" id="SSF81383">
    <property type="entry name" value="F-box domain"/>
    <property type="match status" value="1"/>
</dbReference>
<comment type="caution">
    <text evidence="1">The sequence shown here is derived from an EMBL/GenBank/DDBJ whole genome shotgun (WGS) entry which is preliminary data.</text>
</comment>
<evidence type="ECO:0000313" key="2">
    <source>
        <dbReference type="Proteomes" id="UP000630445"/>
    </source>
</evidence>
<dbReference type="OrthoDB" id="4472286at2759"/>
<sequence length="227" mass="26804">MTATQHALLLPEIRRSIIEWAREEPYHYDNIDTEHDVDIPRTREYTLLCCGLVNKTWYHEAMPVLWNDLDPLCYWHTLPYFSRCITPDRRQFYADFVKHALLHTAMDDNDDNNEILKGLAFPNLRSLRLFVGVGHRYIPRIQGHRIEKLDVVPYHHVFPIVTVGAEDMNEILEQIPLIEGKAVFPDLTKLVFVDLAPVYRESPQRLAARLPRLETYDHRYLSEVEER</sequence>
<dbReference type="InterPro" id="IPR036047">
    <property type="entry name" value="F-box-like_dom_sf"/>
</dbReference>
<keyword evidence="2" id="KW-1185">Reference proteome</keyword>
<evidence type="ECO:0008006" key="3">
    <source>
        <dbReference type="Google" id="ProtNLM"/>
    </source>
</evidence>
<dbReference type="AlphaFoldDB" id="A0A8H6UDD9"/>
<accession>A0A8H6UDD9</accession>
<protein>
    <recommendedName>
        <fullName evidence="3">F-box domain-containing protein</fullName>
    </recommendedName>
</protein>